<evidence type="ECO:0000259" key="6">
    <source>
        <dbReference type="PROSITE" id="PS51762"/>
    </source>
</evidence>
<dbReference type="InterPro" id="IPR008263">
    <property type="entry name" value="GH16_AS"/>
</dbReference>
<proteinExistence type="inferred from homology"/>
<dbReference type="InterPro" id="IPR000757">
    <property type="entry name" value="Beta-glucanase-like"/>
</dbReference>
<feature type="domain" description="GH16" evidence="6">
    <location>
        <begin position="23"/>
        <end position="219"/>
    </location>
</feature>
<dbReference type="AlphaFoldDB" id="A0A4Y3HSE5"/>
<feature type="active site" description="Nucleophile" evidence="4">
    <location>
        <position position="99"/>
    </location>
</feature>
<gene>
    <name evidence="7" type="ORF">VIN01S_06650</name>
</gene>
<dbReference type="InterPro" id="IPR050546">
    <property type="entry name" value="Glycosyl_Hydrlase_16"/>
</dbReference>
<dbReference type="GO" id="GO:0005975">
    <property type="term" value="P:carbohydrate metabolic process"/>
    <property type="evidence" value="ECO:0007669"/>
    <property type="project" value="InterPro"/>
</dbReference>
<dbReference type="InterPro" id="IPR013320">
    <property type="entry name" value="ConA-like_dom_sf"/>
</dbReference>
<evidence type="ECO:0000256" key="4">
    <source>
        <dbReference type="PIRSR" id="PIRSR608264-1"/>
    </source>
</evidence>
<keyword evidence="8" id="KW-1185">Reference proteome</keyword>
<evidence type="ECO:0000256" key="3">
    <source>
        <dbReference type="ARBA" id="ARBA00023295"/>
    </source>
</evidence>
<evidence type="ECO:0000313" key="8">
    <source>
        <dbReference type="Proteomes" id="UP000318717"/>
    </source>
</evidence>
<dbReference type="PROSITE" id="PS01034">
    <property type="entry name" value="GH16_1"/>
    <property type="match status" value="1"/>
</dbReference>
<sequence>MNRVAKLGSALLMSSVLMGCTLGSSATAENQNINQDTMGASGKLNTSEVPLYGAEVYSKDKVKFGKFVVRMKMVSNSGVVSSFFTYDNESWQGGIPWREIDIEVIGKNPNQFQTNLITGDSANRVHSENIHQLANMDEFHEFTVIWTPDMISWLVDGKEVYTERAEDSQQVIDMRSSPQSYRMNLWISEAAEWVGKFNKEDLPLYQYVDWIEYHSYENGEFELDWRDDFTAFDSERWGKGDWGFDSNLVTFAPENVIIKDDMLILGLTAGSKGIK</sequence>
<organism evidence="7 8">
    <name type="scientific">Vibrio inusitatus NBRC 102082</name>
    <dbReference type="NCBI Taxonomy" id="1219070"/>
    <lineage>
        <taxon>Bacteria</taxon>
        <taxon>Pseudomonadati</taxon>
        <taxon>Pseudomonadota</taxon>
        <taxon>Gammaproteobacteria</taxon>
        <taxon>Vibrionales</taxon>
        <taxon>Vibrionaceae</taxon>
        <taxon>Vibrio</taxon>
    </lineage>
</organism>
<comment type="similarity">
    <text evidence="1">Belongs to the glycosyl hydrolase 16 family.</text>
</comment>
<feature type="chain" id="PRO_5021292634" description="GH16 domain-containing protein" evidence="5">
    <location>
        <begin position="29"/>
        <end position="275"/>
    </location>
</feature>
<dbReference type="PANTHER" id="PTHR10963:SF60">
    <property type="entry name" value="GRAM-NEGATIVE BACTERIA-BINDING PROTEIN 1-RELATED"/>
    <property type="match status" value="1"/>
</dbReference>
<name>A0A4Y3HSE5_9VIBR</name>
<dbReference type="SUPFAM" id="SSF49899">
    <property type="entry name" value="Concanavalin A-like lectins/glucanases"/>
    <property type="match status" value="1"/>
</dbReference>
<evidence type="ECO:0000256" key="2">
    <source>
        <dbReference type="ARBA" id="ARBA00022801"/>
    </source>
</evidence>
<dbReference type="PROSITE" id="PS51762">
    <property type="entry name" value="GH16_2"/>
    <property type="match status" value="1"/>
</dbReference>
<dbReference type="InterPro" id="IPR008264">
    <property type="entry name" value="Beta_glucanase"/>
</dbReference>
<dbReference type="EMBL" id="BJLF01000002">
    <property type="protein sequence ID" value="GEA49861.1"/>
    <property type="molecule type" value="Genomic_DNA"/>
</dbReference>
<dbReference type="Proteomes" id="UP000318717">
    <property type="component" value="Unassembled WGS sequence"/>
</dbReference>
<keyword evidence="2" id="KW-0378">Hydrolase</keyword>
<evidence type="ECO:0000313" key="7">
    <source>
        <dbReference type="EMBL" id="GEA49861.1"/>
    </source>
</evidence>
<accession>A0A4Y3HSE5</accession>
<dbReference type="Gene3D" id="2.60.120.200">
    <property type="match status" value="1"/>
</dbReference>
<dbReference type="PRINTS" id="PR00737">
    <property type="entry name" value="GLHYDRLASE16"/>
</dbReference>
<evidence type="ECO:0000256" key="5">
    <source>
        <dbReference type="SAM" id="SignalP"/>
    </source>
</evidence>
<dbReference type="GO" id="GO:0004553">
    <property type="term" value="F:hydrolase activity, hydrolyzing O-glycosyl compounds"/>
    <property type="evidence" value="ECO:0007669"/>
    <property type="project" value="InterPro"/>
</dbReference>
<dbReference type="RefSeq" id="WP_141344197.1">
    <property type="nucleotide sequence ID" value="NZ_BJLF01000002.1"/>
</dbReference>
<feature type="signal peptide" evidence="5">
    <location>
        <begin position="1"/>
        <end position="28"/>
    </location>
</feature>
<keyword evidence="5" id="KW-0732">Signal</keyword>
<evidence type="ECO:0000256" key="1">
    <source>
        <dbReference type="ARBA" id="ARBA00006865"/>
    </source>
</evidence>
<reference evidence="7 8" key="1">
    <citation type="submission" date="2019-06" db="EMBL/GenBank/DDBJ databases">
        <title>Whole genome shotgun sequence of Vibrio inusitatus NBRC 102082.</title>
        <authorList>
            <person name="Hosoyama A."/>
            <person name="Uohara A."/>
            <person name="Ohji S."/>
            <person name="Ichikawa N."/>
        </authorList>
    </citation>
    <scope>NUCLEOTIDE SEQUENCE [LARGE SCALE GENOMIC DNA]</scope>
    <source>
        <strain evidence="7 8">NBRC 102082</strain>
    </source>
</reference>
<comment type="caution">
    <text evidence="7">The sequence shown here is derived from an EMBL/GenBank/DDBJ whole genome shotgun (WGS) entry which is preliminary data.</text>
</comment>
<dbReference type="PANTHER" id="PTHR10963">
    <property type="entry name" value="GLYCOSYL HYDROLASE-RELATED"/>
    <property type="match status" value="1"/>
</dbReference>
<dbReference type="OrthoDB" id="9809583at2"/>
<feature type="active site" description="Proton donor" evidence="4">
    <location>
        <position position="103"/>
    </location>
</feature>
<dbReference type="PROSITE" id="PS51257">
    <property type="entry name" value="PROKAR_LIPOPROTEIN"/>
    <property type="match status" value="1"/>
</dbReference>
<dbReference type="Pfam" id="PF00722">
    <property type="entry name" value="Glyco_hydro_16"/>
    <property type="match status" value="1"/>
</dbReference>
<protein>
    <recommendedName>
        <fullName evidence="6">GH16 domain-containing protein</fullName>
    </recommendedName>
</protein>
<keyword evidence="3" id="KW-0326">Glycosidase</keyword>